<keyword evidence="2" id="KW-0325">Glycoprotein</keyword>
<keyword evidence="1" id="KW-0732">Signal</keyword>
<evidence type="ECO:0000313" key="4">
    <source>
        <dbReference type="RefSeq" id="XP_014679630.1"/>
    </source>
</evidence>
<evidence type="ECO:0000256" key="1">
    <source>
        <dbReference type="ARBA" id="ARBA00022729"/>
    </source>
</evidence>
<dbReference type="Pfam" id="PF17064">
    <property type="entry name" value="QVR"/>
    <property type="match status" value="1"/>
</dbReference>
<dbReference type="GeneID" id="106819524"/>
<protein>
    <submittedName>
        <fullName evidence="4">Uncharacterized protein LOC106819524</fullName>
    </submittedName>
</protein>
<accession>A0ABM1F5A9</accession>
<proteinExistence type="predicted"/>
<dbReference type="Proteomes" id="UP000695022">
    <property type="component" value="Unplaced"/>
</dbReference>
<sequence>DNESTQLRVLRMRVDGRFSSRQMRTPRCNDPFSAQASTIAQRLLRACSKSRLQYNDGQIVVIRACHDKEFNDTREVCLQDSLDYNEAYSVESCTCFSDACNDAASLRQRAPLVFAAMLALGAASWRCL</sequence>
<dbReference type="InterPro" id="IPR031424">
    <property type="entry name" value="QVR-like"/>
</dbReference>
<name>A0ABM1F5A9_PRICU</name>
<evidence type="ECO:0000313" key="3">
    <source>
        <dbReference type="Proteomes" id="UP000695022"/>
    </source>
</evidence>
<gene>
    <name evidence="4" type="primary">LOC106819524</name>
</gene>
<keyword evidence="3" id="KW-1185">Reference proteome</keyword>
<reference evidence="4" key="1">
    <citation type="submission" date="2025-08" db="UniProtKB">
        <authorList>
            <consortium name="RefSeq"/>
        </authorList>
    </citation>
    <scope>IDENTIFICATION</scope>
</reference>
<organism evidence="3 4">
    <name type="scientific">Priapulus caudatus</name>
    <name type="common">Priapulid worm</name>
    <dbReference type="NCBI Taxonomy" id="37621"/>
    <lineage>
        <taxon>Eukaryota</taxon>
        <taxon>Metazoa</taxon>
        <taxon>Ecdysozoa</taxon>
        <taxon>Scalidophora</taxon>
        <taxon>Priapulida</taxon>
        <taxon>Priapulimorpha</taxon>
        <taxon>Priapulimorphida</taxon>
        <taxon>Priapulidae</taxon>
        <taxon>Priapulus</taxon>
    </lineage>
</organism>
<dbReference type="RefSeq" id="XP_014679630.1">
    <property type="nucleotide sequence ID" value="XM_014824144.1"/>
</dbReference>
<feature type="non-terminal residue" evidence="4">
    <location>
        <position position="1"/>
    </location>
</feature>
<evidence type="ECO:0000256" key="2">
    <source>
        <dbReference type="ARBA" id="ARBA00023180"/>
    </source>
</evidence>